<gene>
    <name evidence="6" type="ORF">I206_01718</name>
    <name evidence="7" type="ORF">I206_103276</name>
</gene>
<evidence type="ECO:0000256" key="3">
    <source>
        <dbReference type="PROSITE-ProRule" id="PRU00235"/>
    </source>
</evidence>
<feature type="region of interest" description="Disordered" evidence="4">
    <location>
        <begin position="1009"/>
        <end position="1079"/>
    </location>
</feature>
<feature type="repeat" description="ANK" evidence="2">
    <location>
        <begin position="104"/>
        <end position="137"/>
    </location>
</feature>
<proteinExistence type="predicted"/>
<keyword evidence="1" id="KW-0677">Repeat</keyword>
<evidence type="ECO:0000256" key="1">
    <source>
        <dbReference type="ARBA" id="ARBA00022737"/>
    </source>
</evidence>
<dbReference type="InterPro" id="IPR036770">
    <property type="entry name" value="Ankyrin_rpt-contain_sf"/>
</dbReference>
<feature type="repeat" description="RCC1" evidence="3">
    <location>
        <begin position="282"/>
        <end position="347"/>
    </location>
</feature>
<feature type="compositionally biased region" description="Polar residues" evidence="4">
    <location>
        <begin position="1220"/>
        <end position="1235"/>
    </location>
</feature>
<dbReference type="CDD" id="cd18186">
    <property type="entry name" value="BTB_POZ_ZBTB_KLHL-like"/>
    <property type="match status" value="2"/>
</dbReference>
<dbReference type="EMBL" id="KI894008">
    <property type="protein sequence ID" value="OCF52428.1"/>
    <property type="molecule type" value="Genomic_DNA"/>
</dbReference>
<feature type="domain" description="BTB" evidence="5">
    <location>
        <begin position="646"/>
        <end position="716"/>
    </location>
</feature>
<reference evidence="6" key="3">
    <citation type="submission" date="2016-07" db="EMBL/GenBank/DDBJ databases">
        <title>Evolution of pathogenesis and genome organization in the Tremellales.</title>
        <authorList>
            <person name="Cuomo C."/>
            <person name="Litvintseva A."/>
            <person name="Heitman J."/>
            <person name="Chen Y."/>
            <person name="Sun S."/>
            <person name="Springer D."/>
            <person name="Dromer F."/>
            <person name="Young S."/>
            <person name="Zeng Q."/>
            <person name="Chapman S."/>
            <person name="Gujja S."/>
            <person name="Saif S."/>
            <person name="Birren B."/>
        </authorList>
    </citation>
    <scope>NUCLEOTIDE SEQUENCE</scope>
    <source>
        <strain evidence="6">CBS 10737</strain>
    </source>
</reference>
<dbReference type="SMART" id="SM00248">
    <property type="entry name" value="ANK"/>
    <property type="match status" value="2"/>
</dbReference>
<accession>A0A1B9IA10</accession>
<reference evidence="6" key="1">
    <citation type="submission" date="2013-07" db="EMBL/GenBank/DDBJ databases">
        <title>The Genome Sequence of Cryptococcus pinus CBS10737.</title>
        <authorList>
            <consortium name="The Broad Institute Genome Sequencing Platform"/>
            <person name="Cuomo C."/>
            <person name="Litvintseva A."/>
            <person name="Chen Y."/>
            <person name="Heitman J."/>
            <person name="Sun S."/>
            <person name="Springer D."/>
            <person name="Dromer F."/>
            <person name="Young S.K."/>
            <person name="Zeng Q."/>
            <person name="Gargeya S."/>
            <person name="Fitzgerald M."/>
            <person name="Abouelleil A."/>
            <person name="Alvarado L."/>
            <person name="Berlin A.M."/>
            <person name="Chapman S.B."/>
            <person name="Dewar J."/>
            <person name="Goldberg J."/>
            <person name="Griggs A."/>
            <person name="Gujja S."/>
            <person name="Hansen M."/>
            <person name="Howarth C."/>
            <person name="Imamovic A."/>
            <person name="Larimer J."/>
            <person name="McCowan C."/>
            <person name="Murphy C."/>
            <person name="Pearson M."/>
            <person name="Priest M."/>
            <person name="Roberts A."/>
            <person name="Saif S."/>
            <person name="Shea T."/>
            <person name="Sykes S."/>
            <person name="Wortman J."/>
            <person name="Nusbaum C."/>
            <person name="Birren B."/>
        </authorList>
    </citation>
    <scope>NUCLEOTIDE SEQUENCE [LARGE SCALE GENOMIC DNA]</scope>
    <source>
        <strain evidence="6">CBS 10737</strain>
    </source>
</reference>
<evidence type="ECO:0000256" key="4">
    <source>
        <dbReference type="SAM" id="MobiDB-lite"/>
    </source>
</evidence>
<protein>
    <recommendedName>
        <fullName evidence="5">BTB domain-containing protein</fullName>
    </recommendedName>
</protein>
<feature type="compositionally biased region" description="Polar residues" evidence="4">
    <location>
        <begin position="1125"/>
        <end position="1136"/>
    </location>
</feature>
<feature type="repeat" description="RCC1" evidence="3">
    <location>
        <begin position="231"/>
        <end position="281"/>
    </location>
</feature>
<evidence type="ECO:0000313" key="7">
    <source>
        <dbReference type="EMBL" id="WWC69338.1"/>
    </source>
</evidence>
<dbReference type="Gene3D" id="3.30.710.10">
    <property type="entry name" value="Potassium Channel Kv1.1, Chain A"/>
    <property type="match status" value="2"/>
</dbReference>
<reference evidence="7" key="2">
    <citation type="submission" date="2013-07" db="EMBL/GenBank/DDBJ databases">
        <authorList>
            <consortium name="The Broad Institute Genome Sequencing Platform"/>
            <person name="Cuomo C."/>
            <person name="Litvintseva A."/>
            <person name="Chen Y."/>
            <person name="Heitman J."/>
            <person name="Sun S."/>
            <person name="Springer D."/>
            <person name="Dromer F."/>
            <person name="Young S.K."/>
            <person name="Zeng Q."/>
            <person name="Gargeya S."/>
            <person name="Fitzgerald M."/>
            <person name="Abouelleil A."/>
            <person name="Alvarado L."/>
            <person name="Berlin A.M."/>
            <person name="Chapman S.B."/>
            <person name="Dewar J."/>
            <person name="Goldberg J."/>
            <person name="Griggs A."/>
            <person name="Gujja S."/>
            <person name="Hansen M."/>
            <person name="Howarth C."/>
            <person name="Imamovic A."/>
            <person name="Larimer J."/>
            <person name="McCowan C."/>
            <person name="Murphy C."/>
            <person name="Pearson M."/>
            <person name="Priest M."/>
            <person name="Roberts A."/>
            <person name="Saif S."/>
            <person name="Shea T."/>
            <person name="Sykes S."/>
            <person name="Wortman J."/>
            <person name="Nusbaum C."/>
            <person name="Birren B."/>
        </authorList>
    </citation>
    <scope>NUCLEOTIDE SEQUENCE</scope>
    <source>
        <strain evidence="7">CBS 10737</strain>
    </source>
</reference>
<feature type="region of interest" description="Disordered" evidence="4">
    <location>
        <begin position="1117"/>
        <end position="1235"/>
    </location>
</feature>
<dbReference type="PROSITE" id="PS50012">
    <property type="entry name" value="RCC1_3"/>
    <property type="match status" value="3"/>
</dbReference>
<dbReference type="Pfam" id="PF00651">
    <property type="entry name" value="BTB"/>
    <property type="match status" value="2"/>
</dbReference>
<dbReference type="RefSeq" id="XP_019013647.1">
    <property type="nucleotide sequence ID" value="XM_019153486.1"/>
</dbReference>
<dbReference type="KEGG" id="kpin:30170087"/>
<dbReference type="PANTHER" id="PTHR22872">
    <property type="entry name" value="BTK-BINDING PROTEIN-RELATED"/>
    <property type="match status" value="1"/>
</dbReference>
<dbReference type="InterPro" id="IPR000210">
    <property type="entry name" value="BTB/POZ_dom"/>
</dbReference>
<sequence>MPNLHVHYQNGNVKAFRQELDGSTNINNTKGGNINPGSASGGGKSWSMNGFIGVPIKTDINERDQYGRTVLHLIASSITNNAYTFFSILLRNPNISINLQDTESGYTALHRALFVGNLRVARDLLARNDIDLSIKDYEGMTAFDLYNGTVEGTNPPHDVDGSDLYVWGVNRNYSLGTGDGSDKSFPDHINLLTQAQANGRSEPSEKFDHVGVSKVVMAKLHTGAITTEARGNLSLCGFGSNGRLGRSVHSQLALSPLQELSSHSIVDIALGQDHTLALASGGYILSWGHNRFSQLGYTIEIPDKPIPGSRDDDLLQVSPKRIVGPLKKEVVRGVAAGRMNSACWTADAVWTWGTNAGHLGYDKASNPVQTVPRRVTSITQPVLDIAFTDYAMICLLDSYEVLCFHRDTSFKVSFSTPRVLSEAFPFRPPQATLKPMIKKVTSCGTSFAALSSIGDVFTFSLPNPLDELPKDARGGHVNVKPQMIWALRKSFTAVQDVALGSDGTVIICTQSGHVFVRQRLKSGSGQLKFRRIPYLQRVIKVAVNESGAFAAIRLDAKAKPIALTGRTLQEDLYLLQPHIRRFENQMTADEFEEALKKKVEDEDEDESSNSIAKDLAEAFRFCTILSRWRNDEGDSLFAWSDPLLGSDVHLVVNDIAIPAHSVILTLRIPKFRDLLAGTLQSNLLSWGKYRSSKAINIKACHPLVALLLLQYIYTDDTSAIWDARVARAVQDKFAALNLPIGQIKSDLAGLADDLNLAPLSHVLNSAGKQPISQMTLPTDVYTFFTTTYTTSPSTKNQCDVSLVLADKEISCNSTILRARCPFFEAMFADSDWTSRRKAEGKVTVHMEHMNWASMKLVFRYIHEGAEDDLFDYLHQDTLDEFLDFVFEVLAAATELLLDRLVLICSRAIIKHCNAFNAAALATEAAFYQANTLKLSIFDYIISCMETMLESGLLDEMDTDVLQDLSDVIAQKQSVKLSVSKNQVLVKAAMEKHREWLLLQDIPQPRIRQPFKWKPRSPALSPVDTMTFSSSNKEKKRAQIPPSPLLSPEMLPSAADGMFQMDDEPPTPPSTSGATTPRVTRPVTPLDLAAVPGQSKGAVWRSKTVETEKVDLRSIIAGEVARKTPQRPTAMTNTSLPGSRPQPTPLPTPTKSASLARSPPSGSPWRPMDVTKNSLSSVQAQQTPSLTRPSGSQASPVPQRTGSSKVITPIKLPNSSSSSSMITPQRKISGTGSNGAAWTTPTFTPTPAVSMIPVTQGFSLLDIQQHERDIAEMSSKKTTKSLKEIQEEEKRQEKDKAQEDEFMRWWAEEEARVAGQAGNNSLSNSRGGKANRGGKVRNAIPKGRGGKVSASGSGDVRNGGSEPQNEIKSKNEGNGSASSRGRGGKVKGVGNKQNEDKNKEQNKQIPTKNNHSSTLNQRSGNQSQNSMPKSNKSNETQPVSQNSQSFNGVINSNPFNNDQKFLNQSHTIPTLQPTASSFIPKADAPSFIPKFNK</sequence>
<dbReference type="STRING" id="1296096.A0A1B9IA10"/>
<dbReference type="OrthoDB" id="1893551at2759"/>
<dbReference type="InterPro" id="IPR009091">
    <property type="entry name" value="RCC1/BLIP-II"/>
</dbReference>
<evidence type="ECO:0000259" key="5">
    <source>
        <dbReference type="PROSITE" id="PS50097"/>
    </source>
</evidence>
<feature type="domain" description="BTB" evidence="5">
    <location>
        <begin position="798"/>
        <end position="864"/>
    </location>
</feature>
<name>A0A1B9IA10_9TREE</name>
<organism evidence="6">
    <name type="scientific">Kwoniella pini CBS 10737</name>
    <dbReference type="NCBI Taxonomy" id="1296096"/>
    <lineage>
        <taxon>Eukaryota</taxon>
        <taxon>Fungi</taxon>
        <taxon>Dikarya</taxon>
        <taxon>Basidiomycota</taxon>
        <taxon>Agaricomycotina</taxon>
        <taxon>Tremellomycetes</taxon>
        <taxon>Tremellales</taxon>
        <taxon>Cryptococcaceae</taxon>
        <taxon>Kwoniella</taxon>
    </lineage>
</organism>
<dbReference type="InterPro" id="IPR051625">
    <property type="entry name" value="Signaling_Regulatory_Domain"/>
</dbReference>
<feature type="compositionally biased region" description="Low complexity" evidence="4">
    <location>
        <begin position="1069"/>
        <end position="1079"/>
    </location>
</feature>
<evidence type="ECO:0000256" key="2">
    <source>
        <dbReference type="PROSITE-ProRule" id="PRU00023"/>
    </source>
</evidence>
<dbReference type="Proteomes" id="UP000094020">
    <property type="component" value="Chromosome 4"/>
</dbReference>
<feature type="compositionally biased region" description="Basic and acidic residues" evidence="4">
    <location>
        <begin position="1392"/>
        <end position="1401"/>
    </location>
</feature>
<dbReference type="EMBL" id="CP144522">
    <property type="protein sequence ID" value="WWC69338.1"/>
    <property type="molecule type" value="Genomic_DNA"/>
</dbReference>
<dbReference type="Pfam" id="PF12796">
    <property type="entry name" value="Ank_2"/>
    <property type="match status" value="1"/>
</dbReference>
<reference evidence="7" key="4">
    <citation type="submission" date="2024-02" db="EMBL/GenBank/DDBJ databases">
        <title>Comparative genomics of Cryptococcus and Kwoniella reveals pathogenesis evolution and contrasting modes of karyotype evolution via chromosome fusion or intercentromeric recombination.</title>
        <authorList>
            <person name="Coelho M.A."/>
            <person name="David-Palma M."/>
            <person name="Shea T."/>
            <person name="Bowers K."/>
            <person name="McGinley-Smith S."/>
            <person name="Mohammad A.W."/>
            <person name="Gnirke A."/>
            <person name="Yurkov A.M."/>
            <person name="Nowrousian M."/>
            <person name="Sun S."/>
            <person name="Cuomo C.A."/>
            <person name="Heitman J."/>
        </authorList>
    </citation>
    <scope>NUCLEOTIDE SEQUENCE</scope>
    <source>
        <strain evidence="7">CBS 10737</strain>
    </source>
</reference>
<feature type="compositionally biased region" description="Basic and acidic residues" evidence="4">
    <location>
        <begin position="1269"/>
        <end position="1311"/>
    </location>
</feature>
<evidence type="ECO:0000313" key="6">
    <source>
        <dbReference type="EMBL" id="OCF52428.1"/>
    </source>
</evidence>
<feature type="compositionally biased region" description="Polar residues" evidence="4">
    <location>
        <begin position="1404"/>
        <end position="1476"/>
    </location>
</feature>
<dbReference type="SUPFAM" id="SSF54695">
    <property type="entry name" value="POZ domain"/>
    <property type="match status" value="2"/>
</dbReference>
<dbReference type="SUPFAM" id="SSF48403">
    <property type="entry name" value="Ankyrin repeat"/>
    <property type="match status" value="1"/>
</dbReference>
<evidence type="ECO:0000313" key="8">
    <source>
        <dbReference type="Proteomes" id="UP000094020"/>
    </source>
</evidence>
<keyword evidence="8" id="KW-1185">Reference proteome</keyword>
<keyword evidence="2" id="KW-0040">ANK repeat</keyword>
<feature type="compositionally biased region" description="Polar residues" evidence="4">
    <location>
        <begin position="1316"/>
        <end position="1325"/>
    </location>
</feature>
<dbReference type="InterPro" id="IPR002110">
    <property type="entry name" value="Ankyrin_rpt"/>
</dbReference>
<feature type="region of interest" description="Disordered" evidence="4">
    <location>
        <begin position="1269"/>
        <end position="1492"/>
    </location>
</feature>
<dbReference type="GeneID" id="30170087"/>
<dbReference type="PANTHER" id="PTHR22872:SF2">
    <property type="entry name" value="INHIBITOR OF BRUTON TYROSINE KINASE"/>
    <property type="match status" value="1"/>
</dbReference>
<dbReference type="SUPFAM" id="SSF50985">
    <property type="entry name" value="RCC1/BLIP-II"/>
    <property type="match status" value="1"/>
</dbReference>
<dbReference type="PROSITE" id="PS50088">
    <property type="entry name" value="ANK_REPEAT"/>
    <property type="match status" value="1"/>
</dbReference>
<dbReference type="InterPro" id="IPR011333">
    <property type="entry name" value="SKP1/BTB/POZ_sf"/>
</dbReference>
<dbReference type="InterPro" id="IPR000408">
    <property type="entry name" value="Reg_chr_condens"/>
</dbReference>
<dbReference type="Pfam" id="PF13540">
    <property type="entry name" value="RCC1_2"/>
    <property type="match status" value="1"/>
</dbReference>
<dbReference type="Gene3D" id="2.130.10.30">
    <property type="entry name" value="Regulator of chromosome condensation 1/beta-lactamase-inhibitor protein II"/>
    <property type="match status" value="1"/>
</dbReference>
<dbReference type="SMART" id="SM00225">
    <property type="entry name" value="BTB"/>
    <property type="match status" value="2"/>
</dbReference>
<dbReference type="PROSITE" id="PS50097">
    <property type="entry name" value="BTB"/>
    <property type="match status" value="2"/>
</dbReference>
<feature type="compositionally biased region" description="Polar residues" evidence="4">
    <location>
        <begin position="1170"/>
        <end position="1205"/>
    </location>
</feature>
<feature type="repeat" description="RCC1" evidence="3">
    <location>
        <begin position="162"/>
        <end position="228"/>
    </location>
</feature>
<dbReference type="Gene3D" id="1.25.40.20">
    <property type="entry name" value="Ankyrin repeat-containing domain"/>
    <property type="match status" value="1"/>
</dbReference>